<dbReference type="InterPro" id="IPR028098">
    <property type="entry name" value="Glyco_trans_4-like_N"/>
</dbReference>
<comment type="caution">
    <text evidence="5">The sequence shown here is derived from an EMBL/GenBank/DDBJ whole genome shotgun (WGS) entry which is preliminary data.</text>
</comment>
<dbReference type="AlphaFoldDB" id="A0A7M2Z1G2"/>
<evidence type="ECO:0000259" key="3">
    <source>
        <dbReference type="Pfam" id="PF00534"/>
    </source>
</evidence>
<keyword evidence="6" id="KW-1185">Reference proteome</keyword>
<reference evidence="6" key="2">
    <citation type="journal article" date="2019" name="MicrobiologyOpen">
        <title>High-quality draft genome sequence of Gaiella occulta isolated from a 150 meter deep mineral water borehole and comparison with the genome sequences of other deep-branching lineages of the phylum Actinobacteria.</title>
        <authorList>
            <person name="Severino R."/>
            <person name="Froufe H.J.C."/>
            <person name="Barroso C."/>
            <person name="Albuquerque L."/>
            <person name="Lobo-da-Cunha A."/>
            <person name="da Costa M.S."/>
            <person name="Egas C."/>
        </authorList>
    </citation>
    <scope>NUCLEOTIDE SEQUENCE [LARGE SCALE GENOMIC DNA]</scope>
    <source>
        <strain evidence="6">F2-233</strain>
    </source>
</reference>
<evidence type="ECO:0000313" key="5">
    <source>
        <dbReference type="EMBL" id="RDI76256.1"/>
    </source>
</evidence>
<dbReference type="GO" id="GO:0016757">
    <property type="term" value="F:glycosyltransferase activity"/>
    <property type="evidence" value="ECO:0007669"/>
    <property type="project" value="UniProtKB-KW"/>
</dbReference>
<dbReference type="Gene3D" id="3.40.50.2000">
    <property type="entry name" value="Glycogen Phosphorylase B"/>
    <property type="match status" value="2"/>
</dbReference>
<feature type="domain" description="Glycosyl transferase family 1" evidence="3">
    <location>
        <begin position="209"/>
        <end position="360"/>
    </location>
</feature>
<gene>
    <name evidence="5" type="ORF">Gocc_0675</name>
</gene>
<dbReference type="Pfam" id="PF13579">
    <property type="entry name" value="Glyco_trans_4_4"/>
    <property type="match status" value="1"/>
</dbReference>
<name>A0A7M2Z1G2_9ACTN</name>
<evidence type="ECO:0000256" key="2">
    <source>
        <dbReference type="ARBA" id="ARBA00022679"/>
    </source>
</evidence>
<keyword evidence="1" id="KW-0328">Glycosyltransferase</keyword>
<evidence type="ECO:0000313" key="6">
    <source>
        <dbReference type="Proteomes" id="UP000254134"/>
    </source>
</evidence>
<feature type="domain" description="Glycosyltransferase subfamily 4-like N-terminal" evidence="4">
    <location>
        <begin position="42"/>
        <end position="190"/>
    </location>
</feature>
<evidence type="ECO:0000259" key="4">
    <source>
        <dbReference type="Pfam" id="PF13579"/>
    </source>
</evidence>
<dbReference type="InterPro" id="IPR050194">
    <property type="entry name" value="Glycosyltransferase_grp1"/>
</dbReference>
<dbReference type="InterPro" id="IPR001296">
    <property type="entry name" value="Glyco_trans_1"/>
</dbReference>
<dbReference type="PANTHER" id="PTHR45947">
    <property type="entry name" value="SULFOQUINOVOSYL TRANSFERASE SQD2"/>
    <property type="match status" value="1"/>
</dbReference>
<proteinExistence type="predicted"/>
<dbReference type="Proteomes" id="UP000254134">
    <property type="component" value="Unassembled WGS sequence"/>
</dbReference>
<dbReference type="GO" id="GO:1901137">
    <property type="term" value="P:carbohydrate derivative biosynthetic process"/>
    <property type="evidence" value="ECO:0007669"/>
    <property type="project" value="UniProtKB-ARBA"/>
</dbReference>
<reference evidence="5 6" key="1">
    <citation type="submission" date="2018-07" db="EMBL/GenBank/DDBJ databases">
        <title>High-quality-draft genome sequence of Gaiella occulta.</title>
        <authorList>
            <person name="Severino R."/>
            <person name="Froufe H.J.C."/>
            <person name="Rainey F.A."/>
            <person name="Barroso C."/>
            <person name="Albuquerque L."/>
            <person name="Lobo-Da-Cunha A."/>
            <person name="Da Costa M.S."/>
            <person name="Egas C."/>
        </authorList>
    </citation>
    <scope>NUCLEOTIDE SEQUENCE [LARGE SCALE GENOMIC DNA]</scope>
    <source>
        <strain evidence="5 6">F2-233</strain>
    </source>
</reference>
<dbReference type="Pfam" id="PF00534">
    <property type="entry name" value="Glycos_transf_1"/>
    <property type="match status" value="1"/>
</dbReference>
<dbReference type="PANTHER" id="PTHR45947:SF3">
    <property type="entry name" value="SULFOQUINOVOSYL TRANSFERASE SQD2"/>
    <property type="match status" value="1"/>
</dbReference>
<keyword evidence="2 5" id="KW-0808">Transferase</keyword>
<dbReference type="RefSeq" id="WP_181813325.1">
    <property type="nucleotide sequence ID" value="NZ_QQZY01000001.1"/>
</dbReference>
<sequence>MTAGNHPCALLLTNDPLEAYAAKTGALPEQASLSPAGVFARVVVAYQACAGGRFEPRPRLRVYAVRALRASRPTIFRGCAFAGSLAWFVLRVARIARAERVDLIRAYNPFVQGAVGVLAGRLARRPCVVAVHSDSAEILARLDPSVARVFRLLERFALGRAEQVWCVTEYLRQTAITRGARPERVRVVPNRVAFSSFATADPARVAAVRARYRIPPDAPVVVAVGRLDPEKDPLTLVHAFARLRSPEARLVLVGDGCLHDAACQEAARLELHDRVVVTGFRPRTEIPAFLHLASVYVIASQYEGFPHALVEALAAGLPIVASDIPQLDEILAGTSAARFPTGDAAALAARIQPLLDEPVRARVAAASGQRYARRFERAQVDAAEAARYRELLPADPAGEERR</sequence>
<evidence type="ECO:0000256" key="1">
    <source>
        <dbReference type="ARBA" id="ARBA00022676"/>
    </source>
</evidence>
<dbReference type="SUPFAM" id="SSF53756">
    <property type="entry name" value="UDP-Glycosyltransferase/glycogen phosphorylase"/>
    <property type="match status" value="1"/>
</dbReference>
<accession>A0A7M2Z1G2</accession>
<protein>
    <submittedName>
        <fullName evidence="5">Glycosyltransferase</fullName>
    </submittedName>
</protein>
<dbReference type="EMBL" id="QQZY01000001">
    <property type="protein sequence ID" value="RDI76256.1"/>
    <property type="molecule type" value="Genomic_DNA"/>
</dbReference>
<organism evidence="5 6">
    <name type="scientific">Gaiella occulta</name>
    <dbReference type="NCBI Taxonomy" id="1002870"/>
    <lineage>
        <taxon>Bacteria</taxon>
        <taxon>Bacillati</taxon>
        <taxon>Actinomycetota</taxon>
        <taxon>Thermoleophilia</taxon>
        <taxon>Gaiellales</taxon>
        <taxon>Gaiellaceae</taxon>
        <taxon>Gaiella</taxon>
    </lineage>
</organism>